<keyword evidence="1" id="KW-0479">Metal-binding</keyword>
<dbReference type="GO" id="GO:0046872">
    <property type="term" value="F:metal ion binding"/>
    <property type="evidence" value="ECO:0007669"/>
    <property type="project" value="UniProtKB-KW"/>
</dbReference>
<dbReference type="Pfam" id="PF03107">
    <property type="entry name" value="C1_2"/>
    <property type="match status" value="2"/>
</dbReference>
<comment type="caution">
    <text evidence="5">The sequence shown here is derived from an EMBL/GenBank/DDBJ whole genome shotgun (WGS) entry which is preliminary data.</text>
</comment>
<evidence type="ECO:0000256" key="1">
    <source>
        <dbReference type="ARBA" id="ARBA00022723"/>
    </source>
</evidence>
<dbReference type="InterPro" id="IPR002219">
    <property type="entry name" value="PKC_DAG/PE"/>
</dbReference>
<dbReference type="EMBL" id="BQKI01000018">
    <property type="protein sequence ID" value="GJN11058.1"/>
    <property type="molecule type" value="Genomic_DNA"/>
</dbReference>
<dbReference type="PANTHER" id="PTHR47841">
    <property type="entry name" value="DIACYLGLYCEROL KINASE THETA-LIKE-RELATED"/>
    <property type="match status" value="1"/>
</dbReference>
<dbReference type="PANTHER" id="PTHR47841:SF2">
    <property type="entry name" value="OS07G0609800 PROTEIN"/>
    <property type="match status" value="1"/>
</dbReference>
<keyword evidence="6" id="KW-1185">Reference proteome</keyword>
<dbReference type="InterPro" id="IPR046349">
    <property type="entry name" value="C1-like_sf"/>
</dbReference>
<evidence type="ECO:0000259" key="4">
    <source>
        <dbReference type="PROSITE" id="PS50081"/>
    </source>
</evidence>
<protein>
    <recommendedName>
        <fullName evidence="4">Phorbol-ester/DAG-type domain-containing protein</fullName>
    </recommendedName>
</protein>
<dbReference type="InterPro" id="IPR004146">
    <property type="entry name" value="DC1"/>
</dbReference>
<dbReference type="PROSITE" id="PS50081">
    <property type="entry name" value="ZF_DAG_PE_2"/>
    <property type="match status" value="2"/>
</dbReference>
<dbReference type="SUPFAM" id="SSF57889">
    <property type="entry name" value="Cysteine-rich domain"/>
    <property type="match status" value="2"/>
</dbReference>
<proteinExistence type="predicted"/>
<name>A0AAV5DKL0_ELECO</name>
<keyword evidence="2" id="KW-0677">Repeat</keyword>
<reference evidence="5" key="2">
    <citation type="submission" date="2021-12" db="EMBL/GenBank/DDBJ databases">
        <title>Resequencing data analysis of finger millet.</title>
        <authorList>
            <person name="Hatakeyama M."/>
            <person name="Aluri S."/>
            <person name="Balachadran M.T."/>
            <person name="Sivarajan S.R."/>
            <person name="Poveda L."/>
            <person name="Shimizu-Inatsugi R."/>
            <person name="Schlapbach R."/>
            <person name="Sreeman S.M."/>
            <person name="Shimizu K.K."/>
        </authorList>
    </citation>
    <scope>NUCLEOTIDE SEQUENCE</scope>
</reference>
<gene>
    <name evidence="5" type="primary">ga29221</name>
    <name evidence="5" type="ORF">PR202_ga29221</name>
</gene>
<keyword evidence="3" id="KW-0862">Zinc</keyword>
<dbReference type="Gene3D" id="3.30.60.20">
    <property type="match status" value="2"/>
</dbReference>
<evidence type="ECO:0000313" key="5">
    <source>
        <dbReference type="EMBL" id="GJN11058.1"/>
    </source>
</evidence>
<evidence type="ECO:0000256" key="2">
    <source>
        <dbReference type="ARBA" id="ARBA00022737"/>
    </source>
</evidence>
<organism evidence="5 6">
    <name type="scientific">Eleusine coracana subsp. coracana</name>
    <dbReference type="NCBI Taxonomy" id="191504"/>
    <lineage>
        <taxon>Eukaryota</taxon>
        <taxon>Viridiplantae</taxon>
        <taxon>Streptophyta</taxon>
        <taxon>Embryophyta</taxon>
        <taxon>Tracheophyta</taxon>
        <taxon>Spermatophyta</taxon>
        <taxon>Magnoliopsida</taxon>
        <taxon>Liliopsida</taxon>
        <taxon>Poales</taxon>
        <taxon>Poaceae</taxon>
        <taxon>PACMAD clade</taxon>
        <taxon>Chloridoideae</taxon>
        <taxon>Cynodonteae</taxon>
        <taxon>Eleusininae</taxon>
        <taxon>Eleusine</taxon>
    </lineage>
</organism>
<evidence type="ECO:0000256" key="3">
    <source>
        <dbReference type="ARBA" id="ARBA00022833"/>
    </source>
</evidence>
<feature type="domain" description="Phorbol-ester/DAG-type" evidence="4">
    <location>
        <begin position="18"/>
        <end position="67"/>
    </location>
</feature>
<sequence length="172" mass="19111">MAPATASATIKSSFFHPQHLLTWYHYSEASTYSCDACERIVIGPGYSCDECNFDIHEACLLTLPGSISFDEHKKHELTLTRLGASRWCDLCKETSHAGSHMYRCVECNFDVHPRCTSLLADDGARPRRHGRTRRTVKVGLKIGMFGFKVANVVTGGIFSPVLDVVDLAIDNM</sequence>
<reference evidence="5" key="1">
    <citation type="journal article" date="2018" name="DNA Res.">
        <title>Multiple hybrid de novo genome assembly of finger millet, an orphan allotetraploid crop.</title>
        <authorList>
            <person name="Hatakeyama M."/>
            <person name="Aluri S."/>
            <person name="Balachadran M.T."/>
            <person name="Sivarajan S.R."/>
            <person name="Patrignani A."/>
            <person name="Gruter S."/>
            <person name="Poveda L."/>
            <person name="Shimizu-Inatsugi R."/>
            <person name="Baeten J."/>
            <person name="Francoijs K.J."/>
            <person name="Nataraja K.N."/>
            <person name="Reddy Y.A.N."/>
            <person name="Phadnis S."/>
            <person name="Ravikumar R.L."/>
            <person name="Schlapbach R."/>
            <person name="Sreeman S.M."/>
            <person name="Shimizu K.K."/>
        </authorList>
    </citation>
    <scope>NUCLEOTIDE SEQUENCE</scope>
</reference>
<dbReference type="AlphaFoldDB" id="A0AAV5DKL0"/>
<accession>A0AAV5DKL0</accession>
<evidence type="ECO:0000313" key="6">
    <source>
        <dbReference type="Proteomes" id="UP001054889"/>
    </source>
</evidence>
<dbReference type="Proteomes" id="UP001054889">
    <property type="component" value="Unassembled WGS sequence"/>
</dbReference>
<feature type="domain" description="Phorbol-ester/DAG-type" evidence="4">
    <location>
        <begin position="74"/>
        <end position="123"/>
    </location>
</feature>